<dbReference type="NCBIfam" id="NF004679">
    <property type="entry name" value="PRK06019.1-5"/>
    <property type="match status" value="1"/>
</dbReference>
<evidence type="ECO:0000256" key="6">
    <source>
        <dbReference type="RuleBase" id="RU361200"/>
    </source>
</evidence>
<feature type="binding site" evidence="5">
    <location>
        <begin position="153"/>
        <end position="159"/>
    </location>
    <ligand>
        <name>ATP</name>
        <dbReference type="ChEBI" id="CHEBI:30616"/>
    </ligand>
</feature>
<evidence type="ECO:0000313" key="9">
    <source>
        <dbReference type="EMBL" id="SFS96939.1"/>
    </source>
</evidence>
<keyword evidence="11" id="KW-1185">Reference proteome</keyword>
<dbReference type="EC" id="6.3.4.18" evidence="5 6"/>
<keyword evidence="1 5" id="KW-0436">Ligase</keyword>
<keyword evidence="4 5" id="KW-0067">ATP-binding</keyword>
<dbReference type="Gene3D" id="3.30.470.20">
    <property type="entry name" value="ATP-grasp fold, B domain"/>
    <property type="match status" value="1"/>
</dbReference>
<dbReference type="STRING" id="306541.SAMN05421668_12228"/>
<dbReference type="UniPathway" id="UPA00074">
    <property type="reaction ID" value="UER00942"/>
</dbReference>
<dbReference type="NCBIfam" id="TIGR01161">
    <property type="entry name" value="purK"/>
    <property type="match status" value="1"/>
</dbReference>
<dbReference type="NCBIfam" id="NF004675">
    <property type="entry name" value="PRK06019.1-1"/>
    <property type="match status" value="1"/>
</dbReference>
<evidence type="ECO:0000313" key="11">
    <source>
        <dbReference type="Proteomes" id="UP000321773"/>
    </source>
</evidence>
<dbReference type="GO" id="GO:0005829">
    <property type="term" value="C:cytosol"/>
    <property type="evidence" value="ECO:0007669"/>
    <property type="project" value="TreeGrafter"/>
</dbReference>
<dbReference type="InterPro" id="IPR013815">
    <property type="entry name" value="ATP_grasp_subdomain_1"/>
</dbReference>
<dbReference type="RefSeq" id="WP_231631524.1">
    <property type="nucleotide sequence ID" value="NZ_BJWJ01000023.1"/>
</dbReference>
<sequence>MPINSLLYGKTIGIIGGGQLGRMMATALRHMGYRLIVLDPTPDCPAAQLADEQIVAQYDDLEAVKQLRKKSDVVTYEFENVDLEAARYLEAEGVLPQGAKSLEITQDREKEKQAMLDSHQPVSPFQIVTSEKELDEAIQTIGLPAVVKTCRGGYDGKGQVKLKTKADLPAVSEMLERGERLIYEAFVTFDCEISVVFTRSMDGDIRYFPVGENVHRDHILHTTTVPANVSENVLNKAKQAAKDIAETISVVGTFTLELFVKGEDIYVNELAPRPHNSGHYTIEACNVSQFEQHIRAIVGLPLLPVYFHGASQMINLLGDNLDQYFNYPERLTDVHIHMYGKDDIKPKRKVGHLTIVAESNEALIQKINDLHRQK</sequence>
<feature type="binding site" evidence="5">
    <location>
        <position position="215"/>
    </location>
    <ligand>
        <name>ATP</name>
        <dbReference type="ChEBI" id="CHEBI:30616"/>
    </ligand>
</feature>
<comment type="function">
    <text evidence="5">Catalyzes the ATP-dependent conversion of 5-aminoimidazole ribonucleotide (AIR) and HCO(3)(-) to N5-carboxyaminoimidazole ribonucleotide (N5-CAIR).</text>
</comment>
<dbReference type="GO" id="GO:0046872">
    <property type="term" value="F:metal ion binding"/>
    <property type="evidence" value="ECO:0007669"/>
    <property type="project" value="InterPro"/>
</dbReference>
<evidence type="ECO:0000256" key="1">
    <source>
        <dbReference type="ARBA" id="ARBA00022598"/>
    </source>
</evidence>
<comment type="subunit">
    <text evidence="5 6">Homodimer.</text>
</comment>
<dbReference type="AlphaFoldDB" id="A0A1I6U5X5"/>
<proteinExistence type="inferred from homology"/>
<dbReference type="Pfam" id="PF22660">
    <property type="entry name" value="RS_preATP-grasp-like"/>
    <property type="match status" value="1"/>
</dbReference>
<dbReference type="GO" id="GO:0006189">
    <property type="term" value="P:'de novo' IMP biosynthetic process"/>
    <property type="evidence" value="ECO:0007669"/>
    <property type="project" value="UniProtKB-UniRule"/>
</dbReference>
<evidence type="ECO:0000256" key="2">
    <source>
        <dbReference type="ARBA" id="ARBA00022741"/>
    </source>
</evidence>
<feature type="binding site" evidence="5">
    <location>
        <begin position="268"/>
        <end position="269"/>
    </location>
    <ligand>
        <name>ATP</name>
        <dbReference type="ChEBI" id="CHEBI:30616"/>
    </ligand>
</feature>
<dbReference type="Gene3D" id="3.40.50.20">
    <property type="match status" value="1"/>
</dbReference>
<feature type="binding site" evidence="5">
    <location>
        <position position="192"/>
    </location>
    <ligand>
        <name>ATP</name>
        <dbReference type="ChEBI" id="CHEBI:30616"/>
    </ligand>
</feature>
<name>A0A1I6U5X5_9BACI</name>
<evidence type="ECO:0000313" key="10">
    <source>
        <dbReference type="Proteomes" id="UP000199139"/>
    </source>
</evidence>
<feature type="binding site" evidence="5">
    <location>
        <position position="108"/>
    </location>
    <ligand>
        <name>ATP</name>
        <dbReference type="ChEBI" id="CHEBI:30616"/>
    </ligand>
</feature>
<organism evidence="9 10">
    <name type="scientific">Halolactibacillus miurensis</name>
    <dbReference type="NCBI Taxonomy" id="306541"/>
    <lineage>
        <taxon>Bacteria</taxon>
        <taxon>Bacillati</taxon>
        <taxon>Bacillota</taxon>
        <taxon>Bacilli</taxon>
        <taxon>Bacillales</taxon>
        <taxon>Bacillaceae</taxon>
        <taxon>Halolactibacillus</taxon>
    </lineage>
</organism>
<reference evidence="8 11" key="2">
    <citation type="submission" date="2019-07" db="EMBL/GenBank/DDBJ databases">
        <title>Whole genome shotgun sequence of Halolactibacillus miurensis NBRC 100873.</title>
        <authorList>
            <person name="Hosoyama A."/>
            <person name="Uohara A."/>
            <person name="Ohji S."/>
            <person name="Ichikawa N."/>
        </authorList>
    </citation>
    <scope>NUCLEOTIDE SEQUENCE [LARGE SCALE GENOMIC DNA]</scope>
    <source>
        <strain evidence="8 11">NBRC 100873</strain>
    </source>
</reference>
<comment type="pathway">
    <text evidence="5 6">Purine metabolism; IMP biosynthesis via de novo pathway; 5-amino-1-(5-phospho-D-ribosyl)imidazole-4-carboxylate from 5-amino-1-(5-phospho-D-ribosyl)imidazole (N5-CAIR route): step 1/2.</text>
</comment>
<evidence type="ECO:0000259" key="7">
    <source>
        <dbReference type="PROSITE" id="PS50975"/>
    </source>
</evidence>
<evidence type="ECO:0000256" key="5">
    <source>
        <dbReference type="HAMAP-Rule" id="MF_01928"/>
    </source>
</evidence>
<feature type="domain" description="ATP-grasp" evidence="7">
    <location>
        <begin position="112"/>
        <end position="298"/>
    </location>
</feature>
<dbReference type="FunFam" id="3.40.50.20:FF:000016">
    <property type="entry name" value="N5-carboxyaminoimidazole ribonucleotide synthase"/>
    <property type="match status" value="1"/>
</dbReference>
<feature type="binding site" evidence="5">
    <location>
        <position position="148"/>
    </location>
    <ligand>
        <name>ATP</name>
        <dbReference type="ChEBI" id="CHEBI:30616"/>
    </ligand>
</feature>
<dbReference type="InterPro" id="IPR003135">
    <property type="entry name" value="ATP-grasp_carboxylate-amine"/>
</dbReference>
<dbReference type="NCBIfam" id="NF004676">
    <property type="entry name" value="PRK06019.1-2"/>
    <property type="match status" value="1"/>
</dbReference>
<dbReference type="PANTHER" id="PTHR11609:SF5">
    <property type="entry name" value="PHOSPHORIBOSYLAMINOIMIDAZOLE CARBOXYLASE"/>
    <property type="match status" value="1"/>
</dbReference>
<evidence type="ECO:0000256" key="3">
    <source>
        <dbReference type="ARBA" id="ARBA00022755"/>
    </source>
</evidence>
<protein>
    <recommendedName>
        <fullName evidence="5 6">N5-carboxyaminoimidazole ribonucleotide synthase</fullName>
        <shortName evidence="5 6">N5-CAIR synthase</shortName>
        <ecNumber evidence="5 6">6.3.4.18</ecNumber>
    </recommendedName>
    <alternativeName>
        <fullName evidence="5 6">5-(carboxyamino)imidazole ribonucleotide synthetase</fullName>
    </alternativeName>
</protein>
<evidence type="ECO:0000313" key="8">
    <source>
        <dbReference type="EMBL" id="GEM05069.1"/>
    </source>
</evidence>
<dbReference type="InterPro" id="IPR054350">
    <property type="entry name" value="PurT/PurK_preATP-grasp"/>
</dbReference>
<dbReference type="HAMAP" id="MF_01928">
    <property type="entry name" value="PurK"/>
    <property type="match status" value="1"/>
</dbReference>
<dbReference type="SUPFAM" id="SSF56059">
    <property type="entry name" value="Glutathione synthetase ATP-binding domain-like"/>
    <property type="match status" value="1"/>
</dbReference>
<accession>A0A1I6U5X5</accession>
<dbReference type="InterPro" id="IPR040686">
    <property type="entry name" value="PurK_C"/>
</dbReference>
<evidence type="ECO:0000256" key="4">
    <source>
        <dbReference type="ARBA" id="ARBA00022840"/>
    </source>
</evidence>
<gene>
    <name evidence="5 6 8" type="primary">purK</name>
    <name evidence="8" type="ORF">HMI01_20570</name>
    <name evidence="9" type="ORF">SAMN05421668_12228</name>
</gene>
<dbReference type="PROSITE" id="PS50975">
    <property type="entry name" value="ATP_GRASP"/>
    <property type="match status" value="1"/>
</dbReference>
<comment type="similarity">
    <text evidence="5 6">Belongs to the PurK/PurT family.</text>
</comment>
<dbReference type="InterPro" id="IPR016185">
    <property type="entry name" value="PreATP-grasp_dom_sf"/>
</dbReference>
<dbReference type="InterPro" id="IPR011761">
    <property type="entry name" value="ATP-grasp"/>
</dbReference>
<comment type="catalytic activity">
    <reaction evidence="5 6">
        <text>5-amino-1-(5-phospho-beta-D-ribosyl)imidazole + hydrogencarbonate + ATP = 5-carboxyamino-1-(5-phospho-D-ribosyl)imidazole + ADP + phosphate + 2 H(+)</text>
        <dbReference type="Rhea" id="RHEA:19317"/>
        <dbReference type="ChEBI" id="CHEBI:15378"/>
        <dbReference type="ChEBI" id="CHEBI:17544"/>
        <dbReference type="ChEBI" id="CHEBI:30616"/>
        <dbReference type="ChEBI" id="CHEBI:43474"/>
        <dbReference type="ChEBI" id="CHEBI:58730"/>
        <dbReference type="ChEBI" id="CHEBI:137981"/>
        <dbReference type="ChEBI" id="CHEBI:456216"/>
        <dbReference type="EC" id="6.3.4.18"/>
    </reaction>
</comment>
<dbReference type="InterPro" id="IPR011054">
    <property type="entry name" value="Rudment_hybrid_motif"/>
</dbReference>
<dbReference type="SUPFAM" id="SSF52440">
    <property type="entry name" value="PreATP-grasp domain"/>
    <property type="match status" value="1"/>
</dbReference>
<dbReference type="EMBL" id="BJWJ01000023">
    <property type="protein sequence ID" value="GEM05069.1"/>
    <property type="molecule type" value="Genomic_DNA"/>
</dbReference>
<dbReference type="EMBL" id="FPAI01000022">
    <property type="protein sequence ID" value="SFS96939.1"/>
    <property type="molecule type" value="Genomic_DNA"/>
</dbReference>
<dbReference type="InterPro" id="IPR005875">
    <property type="entry name" value="PurK"/>
</dbReference>
<keyword evidence="3 5" id="KW-0658">Purine biosynthesis</keyword>
<reference evidence="9 10" key="1">
    <citation type="submission" date="2016-10" db="EMBL/GenBank/DDBJ databases">
        <authorList>
            <person name="de Groot N.N."/>
        </authorList>
    </citation>
    <scope>NUCLEOTIDE SEQUENCE [LARGE SCALE GENOMIC DNA]</scope>
    <source>
        <strain evidence="9 10">DSM 17074</strain>
    </source>
</reference>
<dbReference type="Proteomes" id="UP000199139">
    <property type="component" value="Unassembled WGS sequence"/>
</dbReference>
<dbReference type="GO" id="GO:0034028">
    <property type="term" value="F:5-(carboxyamino)imidazole ribonucleotide synthase activity"/>
    <property type="evidence" value="ECO:0007669"/>
    <property type="project" value="UniProtKB-UniRule"/>
</dbReference>
<dbReference type="Gene3D" id="3.30.1490.20">
    <property type="entry name" value="ATP-grasp fold, A domain"/>
    <property type="match status" value="1"/>
</dbReference>
<feature type="binding site" evidence="5">
    <location>
        <begin position="184"/>
        <end position="187"/>
    </location>
    <ligand>
        <name>ATP</name>
        <dbReference type="ChEBI" id="CHEBI:30616"/>
    </ligand>
</feature>
<dbReference type="Proteomes" id="UP000321773">
    <property type="component" value="Unassembled WGS sequence"/>
</dbReference>
<comment type="function">
    <text evidence="6">Catalyzes the ATP-dependent conversion of 5-aminoimidazole ribonucleotide (AIR) and HCO(3)- to N5-carboxyaminoimidazole ribonucleotide (N5-CAIR).</text>
</comment>
<dbReference type="GO" id="GO:0004638">
    <property type="term" value="F:phosphoribosylaminoimidazole carboxylase activity"/>
    <property type="evidence" value="ECO:0007669"/>
    <property type="project" value="InterPro"/>
</dbReference>
<dbReference type="Pfam" id="PF02222">
    <property type="entry name" value="ATP-grasp"/>
    <property type="match status" value="1"/>
</dbReference>
<dbReference type="Pfam" id="PF17769">
    <property type="entry name" value="PurK_C"/>
    <property type="match status" value="1"/>
</dbReference>
<dbReference type="GO" id="GO:0005524">
    <property type="term" value="F:ATP binding"/>
    <property type="evidence" value="ECO:0007669"/>
    <property type="project" value="UniProtKB-UniRule"/>
</dbReference>
<dbReference type="PANTHER" id="PTHR11609">
    <property type="entry name" value="PURINE BIOSYNTHESIS PROTEIN 6/7, PUR6/7"/>
    <property type="match status" value="1"/>
</dbReference>
<keyword evidence="2 5" id="KW-0547">Nucleotide-binding</keyword>
<dbReference type="SUPFAM" id="SSF51246">
    <property type="entry name" value="Rudiment single hybrid motif"/>
    <property type="match status" value="1"/>
</dbReference>